<dbReference type="PIRSF" id="PIRSF019251">
    <property type="entry name" value="Rv0465c"/>
    <property type="match status" value="1"/>
</dbReference>
<dbReference type="Pfam" id="PF01381">
    <property type="entry name" value="HTH_3"/>
    <property type="match status" value="1"/>
</dbReference>
<evidence type="ECO:0000256" key="1">
    <source>
        <dbReference type="ARBA" id="ARBA00007227"/>
    </source>
</evidence>
<organism evidence="6 7">
    <name type="scientific">Ancylobacter novellus (strain ATCC 8093 / DSM 506 / JCM 20403 / CCM 1077 / IAM 12100 / NBRC 12443 / NCIMB 10456)</name>
    <name type="common">Starkeya novella</name>
    <dbReference type="NCBI Taxonomy" id="639283"/>
    <lineage>
        <taxon>Bacteria</taxon>
        <taxon>Pseudomonadati</taxon>
        <taxon>Pseudomonadota</taxon>
        <taxon>Alphaproteobacteria</taxon>
        <taxon>Hyphomicrobiales</taxon>
        <taxon>Xanthobacteraceae</taxon>
        <taxon>Ancylobacter</taxon>
    </lineage>
</organism>
<dbReference type="EMBL" id="CP002026">
    <property type="protein sequence ID" value="ADH88142.1"/>
    <property type="molecule type" value="Genomic_DNA"/>
</dbReference>
<dbReference type="Proteomes" id="UP000006633">
    <property type="component" value="Chromosome"/>
</dbReference>
<dbReference type="PANTHER" id="PTHR46797">
    <property type="entry name" value="HTH-TYPE TRANSCRIPTIONAL REGULATOR"/>
    <property type="match status" value="1"/>
</dbReference>
<dbReference type="eggNOG" id="COG1396">
    <property type="taxonomic scope" value="Bacteria"/>
</dbReference>
<evidence type="ECO:0000256" key="2">
    <source>
        <dbReference type="ARBA" id="ARBA00023015"/>
    </source>
</evidence>
<dbReference type="Pfam" id="PF06114">
    <property type="entry name" value="Peptidase_M78"/>
    <property type="match status" value="1"/>
</dbReference>
<dbReference type="CDD" id="cd00093">
    <property type="entry name" value="HTH_XRE"/>
    <property type="match status" value="1"/>
</dbReference>
<dbReference type="OrthoDB" id="1123084at2"/>
<dbReference type="GO" id="GO:0005829">
    <property type="term" value="C:cytosol"/>
    <property type="evidence" value="ECO:0007669"/>
    <property type="project" value="TreeGrafter"/>
</dbReference>
<sequence>MLATEPRIGSRVQRLRRAKRVSQADLAVALGISASYLNLIEHNRRRITVPLLMKLAGYFGIEPGELVENDESRLVGDLMELFSDDVFAENALTNQDIRDLAASNPSVGRAVVRLYDQYKTLRETSRRQGVVEDEVGYHPATDAVSDFIQENANYFPTLEAAAERIRHDIDFSSDSFEYGLKTYLFNVFGLNWRSASLPAGIARRYDAAAHELITAEVLPPESALFAVAHQLGLLAASRQIDELIEAGNLAADAPVLTRNALASYFASALVMPYEPFFKACQETRYDVERIQRRFRTSFEQVCHRMTTLQRPGMSGIPLHLVRTDIAGNISKRFSLSGIHISRHSGACPRWNVYAAFLHPERINVQISQMPEGQRYFCIARSITKGGHRHSAPRRHLSIGLGCHIGHARQMVYSDGMNLDDPSQAVPIGVGCRICPRMDCEQRAQPPTDHRFTLNETDMAEAFYASARRGLS</sequence>
<dbReference type="Gene3D" id="1.10.260.40">
    <property type="entry name" value="lambda repressor-like DNA-binding domains"/>
    <property type="match status" value="1"/>
</dbReference>
<dbReference type="HOGENOM" id="CLU_046383_0_0_5"/>
<dbReference type="eggNOG" id="COG3800">
    <property type="taxonomic scope" value="Bacteria"/>
</dbReference>
<dbReference type="STRING" id="639283.Snov_0817"/>
<evidence type="ECO:0000256" key="4">
    <source>
        <dbReference type="ARBA" id="ARBA00023163"/>
    </source>
</evidence>
<dbReference type="PANTHER" id="PTHR46797:SF23">
    <property type="entry name" value="HTH-TYPE TRANSCRIPTIONAL REGULATOR SUTR"/>
    <property type="match status" value="1"/>
</dbReference>
<dbReference type="GO" id="GO:0003677">
    <property type="term" value="F:DNA binding"/>
    <property type="evidence" value="ECO:0007669"/>
    <property type="project" value="UniProtKB-KW"/>
</dbReference>
<evidence type="ECO:0000313" key="6">
    <source>
        <dbReference type="EMBL" id="ADH88142.1"/>
    </source>
</evidence>
<dbReference type="InterPro" id="IPR050807">
    <property type="entry name" value="TransReg_Diox_bact_type"/>
</dbReference>
<evidence type="ECO:0000256" key="3">
    <source>
        <dbReference type="ARBA" id="ARBA00023125"/>
    </source>
</evidence>
<reference evidence="6 7" key="1">
    <citation type="journal article" date="2012" name="Stand. Genomic Sci.">
        <title>Complete genome sequence of the facultatively chemolithoautotrophic and methylotrophic alpha Proteobacterium Starkeya novella type strain (ATCC 8093(T)).</title>
        <authorList>
            <person name="Kappler U."/>
            <person name="Davenport K."/>
            <person name="Beatson S."/>
            <person name="Lucas S."/>
            <person name="Lapidus A."/>
            <person name="Copeland A."/>
            <person name="Berry K.W."/>
            <person name="Glavina Del Rio T."/>
            <person name="Hammon N."/>
            <person name="Dalin E."/>
            <person name="Tice H."/>
            <person name="Pitluck S."/>
            <person name="Richardson P."/>
            <person name="Bruce D."/>
            <person name="Goodwin L.A."/>
            <person name="Han C."/>
            <person name="Tapia R."/>
            <person name="Detter J.C."/>
            <person name="Chang Y.J."/>
            <person name="Jeffries C.D."/>
            <person name="Land M."/>
            <person name="Hauser L."/>
            <person name="Kyrpides N.C."/>
            <person name="Goker M."/>
            <person name="Ivanova N."/>
            <person name="Klenk H.P."/>
            <person name="Woyke T."/>
        </authorList>
    </citation>
    <scope>NUCLEOTIDE SEQUENCE [LARGE SCALE GENOMIC DNA]</scope>
    <source>
        <strain evidence="7">ATCC 8093 / DSM 506 / JCM 20403 / CCM 1077 / IAM 12100 / NBRC 12443 / NCIMB 10456</strain>
    </source>
</reference>
<gene>
    <name evidence="6" type="ordered locus">Snov_0817</name>
</gene>
<dbReference type="GO" id="GO:0003700">
    <property type="term" value="F:DNA-binding transcription factor activity"/>
    <property type="evidence" value="ECO:0007669"/>
    <property type="project" value="TreeGrafter"/>
</dbReference>
<dbReference type="InterPro" id="IPR026281">
    <property type="entry name" value="HTH_RamB"/>
</dbReference>
<dbReference type="PROSITE" id="PS50943">
    <property type="entry name" value="HTH_CROC1"/>
    <property type="match status" value="1"/>
</dbReference>
<keyword evidence="2" id="KW-0805">Transcription regulation</keyword>
<evidence type="ECO:0000313" key="7">
    <source>
        <dbReference type="Proteomes" id="UP000006633"/>
    </source>
</evidence>
<proteinExistence type="inferred from homology"/>
<name>D7A5L8_ANCN5</name>
<dbReference type="SMART" id="SM00530">
    <property type="entry name" value="HTH_XRE"/>
    <property type="match status" value="1"/>
</dbReference>
<feature type="domain" description="HTH cro/C1-type" evidence="5">
    <location>
        <begin position="12"/>
        <end position="66"/>
    </location>
</feature>
<keyword evidence="7" id="KW-1185">Reference proteome</keyword>
<keyword evidence="3" id="KW-0238">DNA-binding</keyword>
<dbReference type="Pfam" id="PF09856">
    <property type="entry name" value="ScfRs"/>
    <property type="match status" value="1"/>
</dbReference>
<keyword evidence="4" id="KW-0804">Transcription</keyword>
<dbReference type="AlphaFoldDB" id="D7A5L8"/>
<dbReference type="InterPro" id="IPR010359">
    <property type="entry name" value="IrrE_HExxH"/>
</dbReference>
<comment type="similarity">
    <text evidence="1">Belongs to the short-chain fatty acyl-CoA assimilation regulator (ScfR) family.</text>
</comment>
<accession>D7A5L8</accession>
<protein>
    <submittedName>
        <fullName evidence="6">Transcriptional regulator, XRE family</fullName>
    </submittedName>
</protein>
<dbReference type="InterPro" id="IPR018653">
    <property type="entry name" value="ScfR_C"/>
</dbReference>
<dbReference type="SUPFAM" id="SSF47413">
    <property type="entry name" value="lambda repressor-like DNA-binding domains"/>
    <property type="match status" value="1"/>
</dbReference>
<evidence type="ECO:0000259" key="5">
    <source>
        <dbReference type="PROSITE" id="PS50943"/>
    </source>
</evidence>
<dbReference type="InterPro" id="IPR010982">
    <property type="entry name" value="Lambda_DNA-bd_dom_sf"/>
</dbReference>
<dbReference type="RefSeq" id="WP_013165647.1">
    <property type="nucleotide sequence ID" value="NC_014217.1"/>
</dbReference>
<dbReference type="KEGG" id="sno:Snov_0817"/>
<dbReference type="InterPro" id="IPR001387">
    <property type="entry name" value="Cro/C1-type_HTH"/>
</dbReference>